<dbReference type="EMBL" id="JAADJG010000711">
    <property type="protein sequence ID" value="KAF4438872.1"/>
    <property type="molecule type" value="Genomic_DNA"/>
</dbReference>
<organism evidence="1 2">
    <name type="scientific">Fusarium austroafricanum</name>
    <dbReference type="NCBI Taxonomy" id="2364996"/>
    <lineage>
        <taxon>Eukaryota</taxon>
        <taxon>Fungi</taxon>
        <taxon>Dikarya</taxon>
        <taxon>Ascomycota</taxon>
        <taxon>Pezizomycotina</taxon>
        <taxon>Sordariomycetes</taxon>
        <taxon>Hypocreomycetidae</taxon>
        <taxon>Hypocreales</taxon>
        <taxon>Nectriaceae</taxon>
        <taxon>Fusarium</taxon>
        <taxon>Fusarium concolor species complex</taxon>
    </lineage>
</organism>
<evidence type="ECO:0000313" key="2">
    <source>
        <dbReference type="Proteomes" id="UP000605986"/>
    </source>
</evidence>
<comment type="caution">
    <text evidence="1">The sequence shown here is derived from an EMBL/GenBank/DDBJ whole genome shotgun (WGS) entry which is preliminary data.</text>
</comment>
<dbReference type="OrthoDB" id="5346581at2759"/>
<gene>
    <name evidence="1" type="ORF">F53441_12693</name>
</gene>
<dbReference type="Proteomes" id="UP000605986">
    <property type="component" value="Unassembled WGS sequence"/>
</dbReference>
<accession>A0A8H4NUQ8</accession>
<keyword evidence="2" id="KW-1185">Reference proteome</keyword>
<dbReference type="AlphaFoldDB" id="A0A8H4NUQ8"/>
<proteinExistence type="predicted"/>
<protein>
    <submittedName>
        <fullName evidence="1">Uncharacterized protein</fullName>
    </submittedName>
</protein>
<reference evidence="1" key="1">
    <citation type="submission" date="2020-01" db="EMBL/GenBank/DDBJ databases">
        <title>Identification and distribution of gene clusters putatively required for synthesis of sphingolipid metabolism inhibitors in phylogenetically diverse species of the filamentous fungus Fusarium.</title>
        <authorList>
            <person name="Kim H.-S."/>
            <person name="Busman M."/>
            <person name="Brown D.W."/>
            <person name="Divon H."/>
            <person name="Uhlig S."/>
            <person name="Proctor R.H."/>
        </authorList>
    </citation>
    <scope>NUCLEOTIDE SEQUENCE</scope>
    <source>
        <strain evidence="1">NRRL 53441</strain>
    </source>
</reference>
<evidence type="ECO:0000313" key="1">
    <source>
        <dbReference type="EMBL" id="KAF4438872.1"/>
    </source>
</evidence>
<name>A0A8H4NUQ8_9HYPO</name>
<sequence>MSPQQSYEPFSQSSAADDLADAEFRLLTIEALDESHRDAVARAIIRILDTEIAETTYAQIVDGLPLADVAADSSDGGPPRDHPIHKVHKSLCEGVLGKVKEFRDQFDALILNFDSRIITQLLLLFQAAAPGSRSFRIRLVEIVAVSIHQIARILFQISESPHKEEGIIEWAPPKSASLYWGYCPEGPLPTMFYHPWYKSYERYPHGIADMVGYWAEARIIGGVVLFDRRQQIPGFIVDPDAIYLHPNRIDVTYRICKLLPEQKQLLLEFLTSDSPPPSPLPILVDESNDYRIDPEESTEVTGIHRDIWDRSELPPYAVDQRLSDVWDKLDFPTRTDKDDAGDRALERKQALAYGEDYEKTQ</sequence>